<dbReference type="PANTHER" id="PTHR34820">
    <property type="entry name" value="INNER MEMBRANE PROTEIN YEBZ"/>
    <property type="match status" value="1"/>
</dbReference>
<dbReference type="PANTHER" id="PTHR34820:SF4">
    <property type="entry name" value="INNER MEMBRANE PROTEIN YEBZ"/>
    <property type="match status" value="1"/>
</dbReference>
<dbReference type="InterPro" id="IPR032694">
    <property type="entry name" value="CopC/D"/>
</dbReference>
<evidence type="ECO:0000256" key="2">
    <source>
        <dbReference type="ARBA" id="ARBA00022475"/>
    </source>
</evidence>
<dbReference type="InterPro" id="IPR008457">
    <property type="entry name" value="Cu-R_CopD_dom"/>
</dbReference>
<feature type="transmembrane region" description="Helical" evidence="6">
    <location>
        <begin position="77"/>
        <end position="95"/>
    </location>
</feature>
<proteinExistence type="predicted"/>
<keyword evidence="9" id="KW-1185">Reference proteome</keyword>
<dbReference type="Proteomes" id="UP000637267">
    <property type="component" value="Unassembled WGS sequence"/>
</dbReference>
<feature type="transmembrane region" description="Helical" evidence="6">
    <location>
        <begin position="138"/>
        <end position="157"/>
    </location>
</feature>
<keyword evidence="5 6" id="KW-0472">Membrane</keyword>
<feature type="transmembrane region" description="Helical" evidence="6">
    <location>
        <begin position="40"/>
        <end position="65"/>
    </location>
</feature>
<feature type="transmembrane region" description="Helical" evidence="6">
    <location>
        <begin position="107"/>
        <end position="132"/>
    </location>
</feature>
<evidence type="ECO:0000256" key="3">
    <source>
        <dbReference type="ARBA" id="ARBA00022692"/>
    </source>
</evidence>
<evidence type="ECO:0000256" key="4">
    <source>
        <dbReference type="ARBA" id="ARBA00022989"/>
    </source>
</evidence>
<dbReference type="Pfam" id="PF05425">
    <property type="entry name" value="CopD"/>
    <property type="match status" value="1"/>
</dbReference>
<dbReference type="EMBL" id="BMLX01000001">
    <property type="protein sequence ID" value="GGP19867.1"/>
    <property type="molecule type" value="Genomic_DNA"/>
</dbReference>
<evidence type="ECO:0000313" key="8">
    <source>
        <dbReference type="EMBL" id="GGP19867.1"/>
    </source>
</evidence>
<comment type="subcellular location">
    <subcellularLocation>
        <location evidence="1">Cell membrane</location>
        <topology evidence="1">Multi-pass membrane protein</topology>
    </subcellularLocation>
</comment>
<evidence type="ECO:0000256" key="5">
    <source>
        <dbReference type="ARBA" id="ARBA00023136"/>
    </source>
</evidence>
<name>A0ABQ2P717_9NEIS</name>
<evidence type="ECO:0000259" key="7">
    <source>
        <dbReference type="Pfam" id="PF05425"/>
    </source>
</evidence>
<feature type="transmembrane region" description="Helical" evidence="6">
    <location>
        <begin position="210"/>
        <end position="227"/>
    </location>
</feature>
<reference evidence="9" key="1">
    <citation type="journal article" date="2019" name="Int. J. Syst. Evol. Microbiol.">
        <title>The Global Catalogue of Microorganisms (GCM) 10K type strain sequencing project: providing services to taxonomists for standard genome sequencing and annotation.</title>
        <authorList>
            <consortium name="The Broad Institute Genomics Platform"/>
            <consortium name="The Broad Institute Genome Sequencing Center for Infectious Disease"/>
            <person name="Wu L."/>
            <person name="Ma J."/>
        </authorList>
    </citation>
    <scope>NUCLEOTIDE SEQUENCE [LARGE SCALE GENOMIC DNA]</scope>
    <source>
        <strain evidence="9">CGMCC 1.8859</strain>
    </source>
</reference>
<accession>A0ABQ2P717</accession>
<feature type="transmembrane region" description="Helical" evidence="6">
    <location>
        <begin position="248"/>
        <end position="271"/>
    </location>
</feature>
<keyword evidence="4 6" id="KW-1133">Transmembrane helix</keyword>
<protein>
    <recommendedName>
        <fullName evidence="7">Copper resistance protein D domain-containing protein</fullName>
    </recommendedName>
</protein>
<feature type="domain" description="Copper resistance protein D" evidence="7">
    <location>
        <begin position="165"/>
        <end position="269"/>
    </location>
</feature>
<dbReference type="RefSeq" id="WP_188703371.1">
    <property type="nucleotide sequence ID" value="NZ_BMLX01000001.1"/>
</dbReference>
<organism evidence="8 9">
    <name type="scientific">Silvimonas iriomotensis</name>
    <dbReference type="NCBI Taxonomy" id="449662"/>
    <lineage>
        <taxon>Bacteria</taxon>
        <taxon>Pseudomonadati</taxon>
        <taxon>Pseudomonadota</taxon>
        <taxon>Betaproteobacteria</taxon>
        <taxon>Neisseriales</taxon>
        <taxon>Chitinibacteraceae</taxon>
        <taxon>Silvimonas</taxon>
    </lineage>
</organism>
<keyword evidence="3 6" id="KW-0812">Transmembrane</keyword>
<evidence type="ECO:0000256" key="1">
    <source>
        <dbReference type="ARBA" id="ARBA00004651"/>
    </source>
</evidence>
<feature type="transmembrane region" description="Helical" evidence="6">
    <location>
        <begin position="169"/>
        <end position="190"/>
    </location>
</feature>
<feature type="transmembrane region" description="Helical" evidence="6">
    <location>
        <begin position="6"/>
        <end position="28"/>
    </location>
</feature>
<evidence type="ECO:0000313" key="9">
    <source>
        <dbReference type="Proteomes" id="UP000637267"/>
    </source>
</evidence>
<gene>
    <name evidence="8" type="ORF">GCM10010970_12740</name>
</gene>
<keyword evidence="2" id="KW-1003">Cell membrane</keyword>
<comment type="caution">
    <text evidence="8">The sequence shown here is derived from an EMBL/GenBank/DDBJ whole genome shotgun (WGS) entry which is preliminary data.</text>
</comment>
<evidence type="ECO:0000256" key="6">
    <source>
        <dbReference type="SAM" id="Phobius"/>
    </source>
</evidence>
<sequence>MEWAGPGPFALAAALDALTALLIGQWLLDRGRLGWRLAALAGLLFLLLLPVNGAGMAGIEITAVIPALPAILSTHFGFTWLAGIVVMACLISVALRQQPDARLSGMALLALAYLRACTGHVADAGMLSLAALVHTLHLLAAGAWAGSVLVFVARYGFGQRTFDAHAARRLSQIAAWALLLIALSGAANVWRMLNMAGPMVSGFWQQPWGLILKVKLLFVGIAVFLGASNRWSVLPALDLQQSGARQRFLALLWLEALAFVGVFVCAALLGATSPPMAM</sequence>